<sequence>MRHAINIAFDFRSDTPVGKDPDVASPTLRRYHKLLWSKPLPGGVPFELSDSRTDCYLYHRSELGEFFLASDTVIPSFRKVPHIKALIPQKEIEAFNTIGYTIGGMMVFPGNKIDGKMTMNGARGFHPLIRDRFDLTLECIRRHYAGEASPLSEPLRRYSDFFMLFADFRGYVEFFLLQDLVIGNEVKISGPYDNFRSSPVPKDAYEYRAYRDDAVAFINARNQRIQSATTAA</sequence>
<keyword evidence="2" id="KW-1185">Reference proteome</keyword>
<organism evidence="1 2">
    <name type="scientific">Candidatus Chloroploca mongolica</name>
    <dbReference type="NCBI Taxonomy" id="2528176"/>
    <lineage>
        <taxon>Bacteria</taxon>
        <taxon>Bacillati</taxon>
        <taxon>Chloroflexota</taxon>
        <taxon>Chloroflexia</taxon>
        <taxon>Chloroflexales</taxon>
        <taxon>Chloroflexineae</taxon>
        <taxon>Oscillochloridaceae</taxon>
        <taxon>Candidatus Chloroploca</taxon>
    </lineage>
</organism>
<evidence type="ECO:0000313" key="2">
    <source>
        <dbReference type="Proteomes" id="UP001193081"/>
    </source>
</evidence>
<gene>
    <name evidence="1" type="ORF">EYB53_010190</name>
</gene>
<dbReference type="EMBL" id="SIJK02000015">
    <property type="protein sequence ID" value="MBP1466072.1"/>
    <property type="molecule type" value="Genomic_DNA"/>
</dbReference>
<comment type="caution">
    <text evidence="1">The sequence shown here is derived from an EMBL/GenBank/DDBJ whole genome shotgun (WGS) entry which is preliminary data.</text>
</comment>
<dbReference type="Proteomes" id="UP001193081">
    <property type="component" value="Unassembled WGS sequence"/>
</dbReference>
<reference evidence="1 2" key="1">
    <citation type="submission" date="2021-03" db="EMBL/GenBank/DDBJ databases">
        <authorList>
            <person name="Grouzdev D.S."/>
        </authorList>
    </citation>
    <scope>NUCLEOTIDE SEQUENCE [LARGE SCALE GENOMIC DNA]</scope>
    <source>
        <strain evidence="1 2">M50-1</strain>
    </source>
</reference>
<proteinExistence type="predicted"/>
<dbReference type="RefSeq" id="WP_135478087.1">
    <property type="nucleotide sequence ID" value="NZ_SIJK02000015.1"/>
</dbReference>
<dbReference type="Pfam" id="PF22507">
    <property type="entry name" value="DUF6994"/>
    <property type="match status" value="1"/>
</dbReference>
<dbReference type="InterPro" id="IPR054263">
    <property type="entry name" value="DUF6994"/>
</dbReference>
<protein>
    <submittedName>
        <fullName evidence="1">Uncharacterized protein</fullName>
    </submittedName>
</protein>
<accession>A0ABS4D9F8</accession>
<name>A0ABS4D9F8_9CHLR</name>
<evidence type="ECO:0000313" key="1">
    <source>
        <dbReference type="EMBL" id="MBP1466072.1"/>
    </source>
</evidence>